<protein>
    <recommendedName>
        <fullName evidence="3">F-box domain-containing protein</fullName>
    </recommendedName>
</protein>
<dbReference type="Proteomes" id="UP000799324">
    <property type="component" value="Unassembled WGS sequence"/>
</dbReference>
<gene>
    <name evidence="1" type="ORF">K491DRAFT_682865</name>
</gene>
<organism evidence="1 2">
    <name type="scientific">Lophiostoma macrostomum CBS 122681</name>
    <dbReference type="NCBI Taxonomy" id="1314788"/>
    <lineage>
        <taxon>Eukaryota</taxon>
        <taxon>Fungi</taxon>
        <taxon>Dikarya</taxon>
        <taxon>Ascomycota</taxon>
        <taxon>Pezizomycotina</taxon>
        <taxon>Dothideomycetes</taxon>
        <taxon>Pleosporomycetidae</taxon>
        <taxon>Pleosporales</taxon>
        <taxon>Lophiostomataceae</taxon>
        <taxon>Lophiostoma</taxon>
    </lineage>
</organism>
<name>A0A6A6SSK1_9PLEO</name>
<dbReference type="OrthoDB" id="5314997at2759"/>
<sequence length="295" mass="34083">MEPQPFRFMDLPVEIRFLVYEALPRRINHHKVYGNEQPQPSLHCVLVTRVVSLSLIRSCRAIYEESRDVITRVLKNFILINPPTIILNFSTKVPAFLMPLCMKLIHHLRLPQETQELRWDQHITFIAARYGDRLHAKDCPNYSEWADRQLTERGLENVLGKCSFFVRQAARQVFWASSLFWNSSPKSITYYGNVYQNKHIFHIVLCGEPKFWDLICNTGAGIGSGLLMKSMALLLSPLSGRVAMAGTLDAESWEVVDPKRISKALKEQEAREYLGSDIDYGPQMSAKVWEEEWLE</sequence>
<dbReference type="AlphaFoldDB" id="A0A6A6SSK1"/>
<keyword evidence="2" id="KW-1185">Reference proteome</keyword>
<dbReference type="EMBL" id="MU004449">
    <property type="protein sequence ID" value="KAF2650630.1"/>
    <property type="molecule type" value="Genomic_DNA"/>
</dbReference>
<reference evidence="1" key="1">
    <citation type="journal article" date="2020" name="Stud. Mycol.">
        <title>101 Dothideomycetes genomes: a test case for predicting lifestyles and emergence of pathogens.</title>
        <authorList>
            <person name="Haridas S."/>
            <person name="Albert R."/>
            <person name="Binder M."/>
            <person name="Bloem J."/>
            <person name="Labutti K."/>
            <person name="Salamov A."/>
            <person name="Andreopoulos B."/>
            <person name="Baker S."/>
            <person name="Barry K."/>
            <person name="Bills G."/>
            <person name="Bluhm B."/>
            <person name="Cannon C."/>
            <person name="Castanera R."/>
            <person name="Culley D."/>
            <person name="Daum C."/>
            <person name="Ezra D."/>
            <person name="Gonzalez J."/>
            <person name="Henrissat B."/>
            <person name="Kuo A."/>
            <person name="Liang C."/>
            <person name="Lipzen A."/>
            <person name="Lutzoni F."/>
            <person name="Magnuson J."/>
            <person name="Mondo S."/>
            <person name="Nolan M."/>
            <person name="Ohm R."/>
            <person name="Pangilinan J."/>
            <person name="Park H.-J."/>
            <person name="Ramirez L."/>
            <person name="Alfaro M."/>
            <person name="Sun H."/>
            <person name="Tritt A."/>
            <person name="Yoshinaga Y."/>
            <person name="Zwiers L.-H."/>
            <person name="Turgeon B."/>
            <person name="Goodwin S."/>
            <person name="Spatafora J."/>
            <person name="Crous P."/>
            <person name="Grigoriev I."/>
        </authorList>
    </citation>
    <scope>NUCLEOTIDE SEQUENCE</scope>
    <source>
        <strain evidence="1">CBS 122681</strain>
    </source>
</reference>
<proteinExistence type="predicted"/>
<evidence type="ECO:0000313" key="2">
    <source>
        <dbReference type="Proteomes" id="UP000799324"/>
    </source>
</evidence>
<evidence type="ECO:0008006" key="3">
    <source>
        <dbReference type="Google" id="ProtNLM"/>
    </source>
</evidence>
<accession>A0A6A6SSK1</accession>
<evidence type="ECO:0000313" key="1">
    <source>
        <dbReference type="EMBL" id="KAF2650630.1"/>
    </source>
</evidence>